<evidence type="ECO:0000313" key="1">
    <source>
        <dbReference type="EMBL" id="MDF9407213.1"/>
    </source>
</evidence>
<gene>
    <name evidence="1" type="ORF">L7E55_02385</name>
</gene>
<keyword evidence="2" id="KW-1185">Reference proteome</keyword>
<comment type="caution">
    <text evidence="1">The sequence shown here is derived from an EMBL/GenBank/DDBJ whole genome shotgun (WGS) entry which is preliminary data.</text>
</comment>
<dbReference type="Proteomes" id="UP001154312">
    <property type="component" value="Unassembled WGS sequence"/>
</dbReference>
<accession>A0A9X4JVB6</accession>
<name>A0A9X4JVB6_9FIRM</name>
<dbReference type="RefSeq" id="WP_277442405.1">
    <property type="nucleotide sequence ID" value="NZ_JAKOAV010000003.1"/>
</dbReference>
<organism evidence="1 2">
    <name type="scientific">Pelotomaculum isophthalicicum JI</name>
    <dbReference type="NCBI Taxonomy" id="947010"/>
    <lineage>
        <taxon>Bacteria</taxon>
        <taxon>Bacillati</taxon>
        <taxon>Bacillota</taxon>
        <taxon>Clostridia</taxon>
        <taxon>Eubacteriales</taxon>
        <taxon>Desulfotomaculaceae</taxon>
        <taxon>Pelotomaculum</taxon>
    </lineage>
</organism>
<reference evidence="1" key="1">
    <citation type="submission" date="2022-02" db="EMBL/GenBank/DDBJ databases">
        <authorList>
            <person name="Leng L."/>
        </authorList>
    </citation>
    <scope>NUCLEOTIDE SEQUENCE</scope>
    <source>
        <strain evidence="1">JI</strain>
    </source>
</reference>
<protein>
    <submittedName>
        <fullName evidence="1">Uncharacterized protein</fullName>
    </submittedName>
</protein>
<evidence type="ECO:0000313" key="2">
    <source>
        <dbReference type="Proteomes" id="UP001154312"/>
    </source>
</evidence>
<sequence>MDHKPINDEGKQELIKQIKQLTDELSETQAYSEMLAKGLKMMMYLALVDPPECIKALKELAELLPDDPRPVN</sequence>
<dbReference type="AlphaFoldDB" id="A0A9X4JVB6"/>
<proteinExistence type="predicted"/>
<dbReference type="EMBL" id="JAKOAV010000003">
    <property type="protein sequence ID" value="MDF9407213.1"/>
    <property type="molecule type" value="Genomic_DNA"/>
</dbReference>